<evidence type="ECO:0000256" key="4">
    <source>
        <dbReference type="ARBA" id="ARBA00022777"/>
    </source>
</evidence>
<evidence type="ECO:0000256" key="6">
    <source>
        <dbReference type="RuleBase" id="RU364126"/>
    </source>
</evidence>
<evidence type="ECO:0000256" key="1">
    <source>
        <dbReference type="ARBA" id="ARBA00012023"/>
    </source>
</evidence>
<comment type="domain">
    <text evidence="6">The EXKPK motif is conserved in inositol-pentakisphosphate 2-kinases of both family 1 and 2.</text>
</comment>
<evidence type="ECO:0000256" key="3">
    <source>
        <dbReference type="ARBA" id="ARBA00022741"/>
    </source>
</evidence>
<dbReference type="AlphaFoldDB" id="A0AAN7M1B9"/>
<keyword evidence="5 6" id="KW-0067">ATP-binding</keyword>
<comment type="catalytic activity">
    <reaction evidence="6">
        <text>1D-myo-inositol 1,3,4,5,6-pentakisphosphate + ATP = 1D-myo-inositol hexakisphosphate + ADP + H(+)</text>
        <dbReference type="Rhea" id="RHEA:20313"/>
        <dbReference type="ChEBI" id="CHEBI:15378"/>
        <dbReference type="ChEBI" id="CHEBI:30616"/>
        <dbReference type="ChEBI" id="CHEBI:57733"/>
        <dbReference type="ChEBI" id="CHEBI:58130"/>
        <dbReference type="ChEBI" id="CHEBI:456216"/>
        <dbReference type="EC" id="2.7.1.158"/>
    </reaction>
</comment>
<gene>
    <name evidence="7" type="ORF">SAY86_028523</name>
</gene>
<evidence type="ECO:0000313" key="7">
    <source>
        <dbReference type="EMBL" id="KAK4796197.1"/>
    </source>
</evidence>
<keyword evidence="2 6" id="KW-0808">Transferase</keyword>
<evidence type="ECO:0000256" key="5">
    <source>
        <dbReference type="ARBA" id="ARBA00022840"/>
    </source>
</evidence>
<dbReference type="InterPro" id="IPR043001">
    <property type="entry name" value="IP5_2-K_N_lobe"/>
</dbReference>
<keyword evidence="3 6" id="KW-0547">Nucleotide-binding</keyword>
<proteinExistence type="predicted"/>
<dbReference type="InterPro" id="IPR009286">
    <property type="entry name" value="Ins_P5_2-kin"/>
</dbReference>
<sequence>MDHVLEEKDAADWVYIGEGAANIVVAYNGSSPTLVGKVLRMQKIPEKGSNGITGSSVFSTHELLLWKDHKDIILSPNRGTAAQLYVERVMSQLLGSKHVDAGIQVLVSKAFLGAVEKNINCKRPDWRIITARVDRHCKYVLLISDHSHFPHVSGVLKDDPCISVEIKPKCGFLPTSKYIAQKNAIKKTITRFKMHQTLKFHDKEISKISEYNPLDLFSGSKDRMHRALEALYDTPQNNFRVFFDGSLILGGLGGASDCTTKLIGEKLEDALKPIIQSDDGLRTRSFLELIVETIHKSGVLDRLLNVQKLDNYDVEGAIHAYYNIVSQPCIACKELREDGLLHEWNTLHSLSLDESLKIVKDFLISATVKDCSLMMCFKPRGVVSNSSYNSVQLESTGQVFEYKAFFIDLDLKPLNKMEHYYKLDQKIVKCYKEIAGEECLAESHRSMEAYKSTN</sequence>
<organism evidence="7 8">
    <name type="scientific">Trapa natans</name>
    <name type="common">Water chestnut</name>
    <dbReference type="NCBI Taxonomy" id="22666"/>
    <lineage>
        <taxon>Eukaryota</taxon>
        <taxon>Viridiplantae</taxon>
        <taxon>Streptophyta</taxon>
        <taxon>Embryophyta</taxon>
        <taxon>Tracheophyta</taxon>
        <taxon>Spermatophyta</taxon>
        <taxon>Magnoliopsida</taxon>
        <taxon>eudicotyledons</taxon>
        <taxon>Gunneridae</taxon>
        <taxon>Pentapetalae</taxon>
        <taxon>rosids</taxon>
        <taxon>malvids</taxon>
        <taxon>Myrtales</taxon>
        <taxon>Lythraceae</taxon>
        <taxon>Trapa</taxon>
    </lineage>
</organism>
<dbReference type="PANTHER" id="PTHR14456">
    <property type="entry name" value="INOSITOL POLYPHOSPHATE KINASE 1"/>
    <property type="match status" value="1"/>
</dbReference>
<comment type="caution">
    <text evidence="7">The sequence shown here is derived from an EMBL/GenBank/DDBJ whole genome shotgun (WGS) entry which is preliminary data.</text>
</comment>
<evidence type="ECO:0000313" key="8">
    <source>
        <dbReference type="Proteomes" id="UP001346149"/>
    </source>
</evidence>
<name>A0AAN7M1B9_TRANT</name>
<dbReference type="GO" id="GO:0005524">
    <property type="term" value="F:ATP binding"/>
    <property type="evidence" value="ECO:0007669"/>
    <property type="project" value="UniProtKB-KW"/>
</dbReference>
<dbReference type="GO" id="GO:0032958">
    <property type="term" value="P:inositol phosphate biosynthetic process"/>
    <property type="evidence" value="ECO:0007669"/>
    <property type="project" value="TreeGrafter"/>
</dbReference>
<dbReference type="GO" id="GO:0005634">
    <property type="term" value="C:nucleus"/>
    <property type="evidence" value="ECO:0007669"/>
    <property type="project" value="TreeGrafter"/>
</dbReference>
<dbReference type="Gene3D" id="3.30.200.110">
    <property type="entry name" value="Inositol-pentakisphosphate 2-kinase, N-lobe"/>
    <property type="match status" value="1"/>
</dbReference>
<protein>
    <recommendedName>
        <fullName evidence="1 6">Inositol-pentakisphosphate 2-kinase</fullName>
        <ecNumber evidence="1 6">2.7.1.158</ecNumber>
    </recommendedName>
</protein>
<reference evidence="7 8" key="1">
    <citation type="journal article" date="2023" name="Hortic Res">
        <title>Pangenome of water caltrop reveals structural variations and asymmetric subgenome divergence after allopolyploidization.</title>
        <authorList>
            <person name="Zhang X."/>
            <person name="Chen Y."/>
            <person name="Wang L."/>
            <person name="Yuan Y."/>
            <person name="Fang M."/>
            <person name="Shi L."/>
            <person name="Lu R."/>
            <person name="Comes H.P."/>
            <person name="Ma Y."/>
            <person name="Chen Y."/>
            <person name="Huang G."/>
            <person name="Zhou Y."/>
            <person name="Zheng Z."/>
            <person name="Qiu Y."/>
        </authorList>
    </citation>
    <scope>NUCLEOTIDE SEQUENCE [LARGE SCALE GENOMIC DNA]</scope>
    <source>
        <strain evidence="7">F231</strain>
    </source>
</reference>
<comment type="function">
    <text evidence="6">Phosphorylates Ins(1,3,4,5,6)P5 at position 2 to form Ins(1,2,3,4,5,6)P6 (InsP6 or phytate).</text>
</comment>
<dbReference type="EC" id="2.7.1.158" evidence="1 6"/>
<keyword evidence="8" id="KW-1185">Reference proteome</keyword>
<keyword evidence="4 6" id="KW-0418">Kinase</keyword>
<dbReference type="Pfam" id="PF06090">
    <property type="entry name" value="Ins_P5_2-kin"/>
    <property type="match status" value="1"/>
</dbReference>
<evidence type="ECO:0000256" key="2">
    <source>
        <dbReference type="ARBA" id="ARBA00022679"/>
    </source>
</evidence>
<dbReference type="PANTHER" id="PTHR14456:SF2">
    <property type="entry name" value="INOSITOL-PENTAKISPHOSPHATE 2-KINASE"/>
    <property type="match status" value="1"/>
</dbReference>
<dbReference type="Proteomes" id="UP001346149">
    <property type="component" value="Unassembled WGS sequence"/>
</dbReference>
<dbReference type="EMBL" id="JAXQNO010000006">
    <property type="protein sequence ID" value="KAK4796197.1"/>
    <property type="molecule type" value="Genomic_DNA"/>
</dbReference>
<dbReference type="GO" id="GO:0035299">
    <property type="term" value="F:inositol-1,3,4,5,6-pentakisphosphate 2-kinase activity"/>
    <property type="evidence" value="ECO:0007669"/>
    <property type="project" value="UniProtKB-EC"/>
</dbReference>
<accession>A0AAN7M1B9</accession>